<feature type="compositionally biased region" description="Basic and acidic residues" evidence="1">
    <location>
        <begin position="83"/>
        <end position="104"/>
    </location>
</feature>
<proteinExistence type="predicted"/>
<feature type="compositionally biased region" description="Basic and acidic residues" evidence="1">
    <location>
        <begin position="166"/>
        <end position="176"/>
    </location>
</feature>
<feature type="compositionally biased region" description="Polar residues" evidence="1">
    <location>
        <begin position="130"/>
        <end position="143"/>
    </location>
</feature>
<evidence type="ECO:0000313" key="2">
    <source>
        <dbReference type="EMBL" id="KIW83204.1"/>
    </source>
</evidence>
<name>A0A0D2HFH4_9EURO</name>
<feature type="compositionally biased region" description="Low complexity" evidence="1">
    <location>
        <begin position="113"/>
        <end position="129"/>
    </location>
</feature>
<feature type="compositionally biased region" description="Polar residues" evidence="1">
    <location>
        <begin position="506"/>
        <end position="516"/>
    </location>
</feature>
<dbReference type="HOGENOM" id="CLU_017268_0_0_1"/>
<dbReference type="VEuPathDB" id="FungiDB:Z517_02449"/>
<feature type="region of interest" description="Disordered" evidence="1">
    <location>
        <begin position="746"/>
        <end position="846"/>
    </location>
</feature>
<evidence type="ECO:0000256" key="1">
    <source>
        <dbReference type="SAM" id="MobiDB-lite"/>
    </source>
</evidence>
<dbReference type="EMBL" id="KN846970">
    <property type="protein sequence ID" value="KIW83204.1"/>
    <property type="molecule type" value="Genomic_DNA"/>
</dbReference>
<feature type="compositionally biased region" description="Polar residues" evidence="1">
    <location>
        <begin position="811"/>
        <end position="831"/>
    </location>
</feature>
<organism evidence="2 3">
    <name type="scientific">Fonsecaea pedrosoi CBS 271.37</name>
    <dbReference type="NCBI Taxonomy" id="1442368"/>
    <lineage>
        <taxon>Eukaryota</taxon>
        <taxon>Fungi</taxon>
        <taxon>Dikarya</taxon>
        <taxon>Ascomycota</taxon>
        <taxon>Pezizomycotina</taxon>
        <taxon>Eurotiomycetes</taxon>
        <taxon>Chaetothyriomycetidae</taxon>
        <taxon>Chaetothyriales</taxon>
        <taxon>Herpotrichiellaceae</taxon>
        <taxon>Fonsecaea</taxon>
    </lineage>
</organism>
<reference evidence="2 3" key="1">
    <citation type="submission" date="2015-01" db="EMBL/GenBank/DDBJ databases">
        <title>The Genome Sequence of Fonsecaea pedrosoi CBS 271.37.</title>
        <authorList>
            <consortium name="The Broad Institute Genomics Platform"/>
            <person name="Cuomo C."/>
            <person name="de Hoog S."/>
            <person name="Gorbushina A."/>
            <person name="Stielow B."/>
            <person name="Teixiera M."/>
            <person name="Abouelleil A."/>
            <person name="Chapman S.B."/>
            <person name="Priest M."/>
            <person name="Young S.K."/>
            <person name="Wortman J."/>
            <person name="Nusbaum C."/>
            <person name="Birren B."/>
        </authorList>
    </citation>
    <scope>NUCLEOTIDE SEQUENCE [LARGE SCALE GENOMIC DNA]</scope>
    <source>
        <strain evidence="2 3">CBS 271.37</strain>
    </source>
</reference>
<dbReference type="OrthoDB" id="4146581at2759"/>
<gene>
    <name evidence="2" type="ORF">Z517_02449</name>
</gene>
<accession>A0A0D2HFH4</accession>
<feature type="region of interest" description="Disordered" evidence="1">
    <location>
        <begin position="1"/>
        <end position="220"/>
    </location>
</feature>
<dbReference type="AlphaFoldDB" id="A0A0D2HFH4"/>
<dbReference type="GeneID" id="25301939"/>
<feature type="region of interest" description="Disordered" evidence="1">
    <location>
        <begin position="473"/>
        <end position="524"/>
    </location>
</feature>
<dbReference type="RefSeq" id="XP_013287012.1">
    <property type="nucleotide sequence ID" value="XM_013431558.1"/>
</dbReference>
<feature type="compositionally biased region" description="Polar residues" evidence="1">
    <location>
        <begin position="488"/>
        <end position="497"/>
    </location>
</feature>
<sequence>MPFPSLRRRTVNEATQLRDEHKSPSPSPSPRARSATVPGLTPRKSLSSLIDSVRKRGNPSPLPTRSHHDALEQELYSVYDASNPDHDPDRAGRSPSATDKDKRYYRTPSPHPLKMSAASSLSRLSKLSRGTPSGRSSDLSQAGSPPKTFLETLADAIRAPTSLFYKENKSSSKTEDSNTWISKPPSPAKSTSPKKSVRFKPGKSIIEDEPRSSPIDIPRATPSLPPVQLASTPLLQCFGNDHPHLIPTGRPPPPRVLDSTINFRQAMAAAQTSITEDELRDVFSVGTPASELPVPLPGMNVSAENRLSEARDGREMEYQQGMLQEYDNQFSSKELEPCRSANIVIETDFVANDERVQDLPAGNYVETIMATTGPHFASDPCQYGGSPRKSISSSDSSHDVVFPELANTLVATSDVELEETATVKDSTESDCSDGPSLILARSALMTAEGEDIWQGNPTHEDIRLRFKHPECYGPIDSRDSRDMDSASGLNAGSQPTTRVKAAMTPSPDSTAESSPIQLPPSAASHDLTAELKRKRYRYPTSDGDPYLYVPESFLHNPPWVAELALRCDRPFPENRPRQLSPFYPGLRTERYERSTSMTGTMSESEPDGGAFLYPEHTEDQMEASSRNLDRFETSSDMWPAEQSAPITPSPSSVPLPLSIRPSARTYDRLHADESGPCPFANELGLLNLGDTRTEQNEFEKSPKAIEHSLENNYAGSGGILPQILRDTEEEKLARAAEVLKRFIPRKASGSSSSQDPTIDPEGHSAREHTTKIPRLKRLQGQSSEQEMEPLTKPPLDRGRSATIESKWSAGSEISQDSGSGETLRTAISTDPTEGMDEDERMCKGIV</sequence>
<dbReference type="Proteomes" id="UP000053029">
    <property type="component" value="Unassembled WGS sequence"/>
</dbReference>
<protein>
    <submittedName>
        <fullName evidence="2">Unplaced genomic scaffold supercont1.2, whole genome shotgun sequence</fullName>
    </submittedName>
</protein>
<feature type="compositionally biased region" description="Basic and acidic residues" evidence="1">
    <location>
        <begin position="473"/>
        <end position="484"/>
    </location>
</feature>
<evidence type="ECO:0000313" key="3">
    <source>
        <dbReference type="Proteomes" id="UP000053029"/>
    </source>
</evidence>
<keyword evidence="3" id="KW-1185">Reference proteome</keyword>
<feature type="compositionally biased region" description="Basic and acidic residues" evidence="1">
    <location>
        <begin position="760"/>
        <end position="770"/>
    </location>
</feature>